<proteinExistence type="predicted"/>
<comment type="caution">
    <text evidence="2">The sequence shown here is derived from an EMBL/GenBank/DDBJ whole genome shotgun (WGS) entry which is preliminary data.</text>
</comment>
<organism evidence="2 3">
    <name type="scientific">Portunus trituberculatus</name>
    <name type="common">Swimming crab</name>
    <name type="synonym">Neptunus trituberculatus</name>
    <dbReference type="NCBI Taxonomy" id="210409"/>
    <lineage>
        <taxon>Eukaryota</taxon>
        <taxon>Metazoa</taxon>
        <taxon>Ecdysozoa</taxon>
        <taxon>Arthropoda</taxon>
        <taxon>Crustacea</taxon>
        <taxon>Multicrustacea</taxon>
        <taxon>Malacostraca</taxon>
        <taxon>Eumalacostraca</taxon>
        <taxon>Eucarida</taxon>
        <taxon>Decapoda</taxon>
        <taxon>Pleocyemata</taxon>
        <taxon>Brachyura</taxon>
        <taxon>Eubrachyura</taxon>
        <taxon>Portunoidea</taxon>
        <taxon>Portunidae</taxon>
        <taxon>Portuninae</taxon>
        <taxon>Portunus</taxon>
    </lineage>
</organism>
<name>A0A5B7HPL7_PORTR</name>
<reference evidence="2 3" key="1">
    <citation type="submission" date="2019-05" db="EMBL/GenBank/DDBJ databases">
        <title>Another draft genome of Portunus trituberculatus and its Hox gene families provides insights of decapod evolution.</title>
        <authorList>
            <person name="Jeong J.-H."/>
            <person name="Song I."/>
            <person name="Kim S."/>
            <person name="Choi T."/>
            <person name="Kim D."/>
            <person name="Ryu S."/>
            <person name="Kim W."/>
        </authorList>
    </citation>
    <scope>NUCLEOTIDE SEQUENCE [LARGE SCALE GENOMIC DNA]</scope>
    <source>
        <tissue evidence="2">Muscle</tissue>
    </source>
</reference>
<dbReference type="EMBL" id="VSRR010031465">
    <property type="protein sequence ID" value="MPC70628.1"/>
    <property type="molecule type" value="Genomic_DNA"/>
</dbReference>
<sequence>MTPQRNEADIESTPTPTPPPPPPPAGRDGAQRGREEHLQETRGASKELVPLQSLVLAATACLPRLCSRPRPLLRRRPERPVMR</sequence>
<feature type="compositionally biased region" description="Pro residues" evidence="1">
    <location>
        <begin position="15"/>
        <end position="25"/>
    </location>
</feature>
<keyword evidence="3" id="KW-1185">Reference proteome</keyword>
<feature type="region of interest" description="Disordered" evidence="1">
    <location>
        <begin position="1"/>
        <end position="47"/>
    </location>
</feature>
<evidence type="ECO:0000256" key="1">
    <source>
        <dbReference type="SAM" id="MobiDB-lite"/>
    </source>
</evidence>
<protein>
    <submittedName>
        <fullName evidence="2">Uncharacterized protein</fullName>
    </submittedName>
</protein>
<accession>A0A5B7HPL7</accession>
<feature type="compositionally biased region" description="Basic and acidic residues" evidence="1">
    <location>
        <begin position="29"/>
        <end position="45"/>
    </location>
</feature>
<gene>
    <name evidence="2" type="ORF">E2C01_064882</name>
</gene>
<dbReference type="Proteomes" id="UP000324222">
    <property type="component" value="Unassembled WGS sequence"/>
</dbReference>
<evidence type="ECO:0000313" key="2">
    <source>
        <dbReference type="EMBL" id="MPC70628.1"/>
    </source>
</evidence>
<dbReference type="AlphaFoldDB" id="A0A5B7HPL7"/>
<evidence type="ECO:0000313" key="3">
    <source>
        <dbReference type="Proteomes" id="UP000324222"/>
    </source>
</evidence>